<reference evidence="1 2" key="1">
    <citation type="submission" date="2020-04" db="EMBL/GenBank/DDBJ databases">
        <title>Pseudoalteromonas caenipelagi sp. nov., isolated from a tidal flat.</title>
        <authorList>
            <person name="Park S."/>
            <person name="Yoon J.-H."/>
        </authorList>
    </citation>
    <scope>NUCLEOTIDE SEQUENCE [LARGE SCALE GENOMIC DNA]</scope>
    <source>
        <strain evidence="1 2">JBTF-M23</strain>
    </source>
</reference>
<accession>A0A849V773</accession>
<dbReference type="AlphaFoldDB" id="A0A849V773"/>
<dbReference type="Gene3D" id="3.30.70.100">
    <property type="match status" value="1"/>
</dbReference>
<keyword evidence="2" id="KW-1185">Reference proteome</keyword>
<evidence type="ECO:0000313" key="2">
    <source>
        <dbReference type="Proteomes" id="UP000586305"/>
    </source>
</evidence>
<sequence>MHIFTSLDIESCRKTIAGEGANRVSFVYHLKISDIDGYKTWLNESEHSFSGKRLYRVKADPVAREGMLVDEILIDEFYSVQKGLDFLSTLGGALERFCSEYAILVIKPEPPIVFHLVKWISRLIRLFKGTTDKGTPSANWSAENIAVWPDDKQMEVARAQNLDETLFVYNLNKYKPVAQYSDVNEGSKNVSGKEAYDRYSKIAGFELLRRGAYPVYGGKPICIFSSDKDCMLAQHWDHFIFVRYPQRRNLLATIESEEFNKGEVHRDAGLQRVAICMGKEA</sequence>
<proteinExistence type="predicted"/>
<comment type="caution">
    <text evidence="1">The sequence shown here is derived from an EMBL/GenBank/DDBJ whole genome shotgun (WGS) entry which is preliminary data.</text>
</comment>
<evidence type="ECO:0000313" key="1">
    <source>
        <dbReference type="EMBL" id="NOU49066.1"/>
    </source>
</evidence>
<organism evidence="1 2">
    <name type="scientific">Pseudoalteromonas caenipelagi</name>
    <dbReference type="NCBI Taxonomy" id="2726988"/>
    <lineage>
        <taxon>Bacteria</taxon>
        <taxon>Pseudomonadati</taxon>
        <taxon>Pseudomonadota</taxon>
        <taxon>Gammaproteobacteria</taxon>
        <taxon>Alteromonadales</taxon>
        <taxon>Pseudoalteromonadaceae</taxon>
        <taxon>Pseudoalteromonas</taxon>
    </lineage>
</organism>
<dbReference type="Proteomes" id="UP000586305">
    <property type="component" value="Unassembled WGS sequence"/>
</dbReference>
<dbReference type="RefSeq" id="WP_171624168.1">
    <property type="nucleotide sequence ID" value="NZ_JABBPG010000001.1"/>
</dbReference>
<dbReference type="EMBL" id="JABBPG010000001">
    <property type="protein sequence ID" value="NOU49066.1"/>
    <property type="molecule type" value="Genomic_DNA"/>
</dbReference>
<protein>
    <submittedName>
        <fullName evidence="1">Dimeric alpha-beta barrel</fullName>
    </submittedName>
</protein>
<gene>
    <name evidence="1" type="ORF">HG263_00685</name>
</gene>
<name>A0A849V773_9GAMM</name>